<accession>A0A1H9NBE7</accession>
<dbReference type="Proteomes" id="UP000199128">
    <property type="component" value="Unassembled WGS sequence"/>
</dbReference>
<evidence type="ECO:0000313" key="1">
    <source>
        <dbReference type="EMBL" id="SER33296.1"/>
    </source>
</evidence>
<protein>
    <submittedName>
        <fullName evidence="1">Uncharacterized protein</fullName>
    </submittedName>
</protein>
<sequence length="69" mass="7859">MASKNILFVTGFLSETPFISRFSSLISLRRHSLIAASVSLALRYFALVQRLSLMMRTGDCRYKEKSKTI</sequence>
<name>A0A1H9NBE7_9ACTN</name>
<proteinExistence type="predicted"/>
<dbReference type="EMBL" id="FOGP01000001">
    <property type="protein sequence ID" value="SER33296.1"/>
    <property type="molecule type" value="Genomic_DNA"/>
</dbReference>
<evidence type="ECO:0000313" key="2">
    <source>
        <dbReference type="Proteomes" id="UP000199128"/>
    </source>
</evidence>
<organism evidence="1 2">
    <name type="scientific">Parafannyhessea umbonata</name>
    <dbReference type="NCBI Taxonomy" id="604330"/>
    <lineage>
        <taxon>Bacteria</taxon>
        <taxon>Bacillati</taxon>
        <taxon>Actinomycetota</taxon>
        <taxon>Coriobacteriia</taxon>
        <taxon>Coriobacteriales</taxon>
        <taxon>Atopobiaceae</taxon>
        <taxon>Parafannyhessea</taxon>
    </lineage>
</organism>
<reference evidence="2" key="1">
    <citation type="submission" date="2016-10" db="EMBL/GenBank/DDBJ databases">
        <authorList>
            <person name="Varghese N."/>
            <person name="Submissions S."/>
        </authorList>
    </citation>
    <scope>NUCLEOTIDE SEQUENCE [LARGE SCALE GENOMIC DNA]</scope>
    <source>
        <strain evidence="2">KHGC19</strain>
    </source>
</reference>
<gene>
    <name evidence="1" type="ORF">SAMN05216446_0350</name>
</gene>
<dbReference type="AlphaFoldDB" id="A0A1H9NBE7"/>